<keyword evidence="2" id="KW-0238">DNA-binding</keyword>
<dbReference type="InterPro" id="IPR000843">
    <property type="entry name" value="HTH_LacI"/>
</dbReference>
<dbReference type="OrthoDB" id="9784962at2"/>
<dbReference type="GO" id="GO:0000976">
    <property type="term" value="F:transcription cis-regulatory region binding"/>
    <property type="evidence" value="ECO:0007669"/>
    <property type="project" value="TreeGrafter"/>
</dbReference>
<dbReference type="PRINTS" id="PR00036">
    <property type="entry name" value="HTHLACI"/>
</dbReference>
<evidence type="ECO:0000313" key="5">
    <source>
        <dbReference type="EMBL" id="GEM46308.1"/>
    </source>
</evidence>
<evidence type="ECO:0000259" key="4">
    <source>
        <dbReference type="PROSITE" id="PS50932"/>
    </source>
</evidence>
<dbReference type="EMBL" id="BJXB01000007">
    <property type="protein sequence ID" value="GEM46308.1"/>
    <property type="molecule type" value="Genomic_DNA"/>
</dbReference>
<sequence length="337" mass="36136">MEQASVTIADVARLAGVSKVTVSKTLNNSGRISQETRERVLKAAKDLGYTVNYAARSLRGGRTNLLGMVVPELISPYFTDVARAAAEAASRVGLDVGVFTTSRDQKREQERIGMLQSGLADGLLIVVPSDSASFLVSLEKSKIPVVLINHFGAKTHLPTVCADNYHGARAAVEHLLSLGHERIGFVTGAKESTQAQERLRAFKDTLGARGLLDPTLIAEGNFTQRRGFEAGQDLLNHALPPTAIFAASDATAFGVIDAIKDRGLRIPDDISVVGFDDVLAASQIHPTLTTVSHPIEDMNSTAVRLICEMLDGESHKDTLIEFPSSLVVRESTGPRKA</sequence>
<dbReference type="CDD" id="cd01392">
    <property type="entry name" value="HTH_LacI"/>
    <property type="match status" value="1"/>
</dbReference>
<dbReference type="AlphaFoldDB" id="A0A511N1G4"/>
<dbReference type="Gene3D" id="1.10.260.40">
    <property type="entry name" value="lambda repressor-like DNA-binding domains"/>
    <property type="match status" value="1"/>
</dbReference>
<dbReference type="GO" id="GO:0003700">
    <property type="term" value="F:DNA-binding transcription factor activity"/>
    <property type="evidence" value="ECO:0007669"/>
    <property type="project" value="TreeGrafter"/>
</dbReference>
<comment type="caution">
    <text evidence="5">The sequence shown here is derived from an EMBL/GenBank/DDBJ whole genome shotgun (WGS) entry which is preliminary data.</text>
</comment>
<keyword evidence="1" id="KW-0805">Transcription regulation</keyword>
<dbReference type="PROSITE" id="PS50932">
    <property type="entry name" value="HTH_LACI_2"/>
    <property type="match status" value="1"/>
</dbReference>
<protein>
    <submittedName>
        <fullName evidence="5">LacI family transcriptional regulator</fullName>
    </submittedName>
</protein>
<dbReference type="CDD" id="cd06267">
    <property type="entry name" value="PBP1_LacI_sugar_binding-like"/>
    <property type="match status" value="1"/>
</dbReference>
<feature type="domain" description="HTH lacI-type" evidence="4">
    <location>
        <begin position="6"/>
        <end position="60"/>
    </location>
</feature>
<organism evidence="5 6">
    <name type="scientific">Deinococcus cellulosilyticus (strain DSM 18568 / NBRC 106333 / KACC 11606 / 5516J-15)</name>
    <dbReference type="NCBI Taxonomy" id="1223518"/>
    <lineage>
        <taxon>Bacteria</taxon>
        <taxon>Thermotogati</taxon>
        <taxon>Deinococcota</taxon>
        <taxon>Deinococci</taxon>
        <taxon>Deinococcales</taxon>
        <taxon>Deinococcaceae</taxon>
        <taxon>Deinococcus</taxon>
    </lineage>
</organism>
<evidence type="ECO:0000256" key="1">
    <source>
        <dbReference type="ARBA" id="ARBA00023015"/>
    </source>
</evidence>
<proteinExistence type="predicted"/>
<dbReference type="InterPro" id="IPR046335">
    <property type="entry name" value="LacI/GalR-like_sensor"/>
</dbReference>
<evidence type="ECO:0000313" key="6">
    <source>
        <dbReference type="Proteomes" id="UP000321306"/>
    </source>
</evidence>
<dbReference type="SUPFAM" id="SSF53822">
    <property type="entry name" value="Periplasmic binding protein-like I"/>
    <property type="match status" value="1"/>
</dbReference>
<keyword evidence="3" id="KW-0804">Transcription</keyword>
<dbReference type="PANTHER" id="PTHR30146:SF109">
    <property type="entry name" value="HTH-TYPE TRANSCRIPTIONAL REGULATOR GALS"/>
    <property type="match status" value="1"/>
</dbReference>
<evidence type="ECO:0000256" key="2">
    <source>
        <dbReference type="ARBA" id="ARBA00023125"/>
    </source>
</evidence>
<evidence type="ECO:0000256" key="3">
    <source>
        <dbReference type="ARBA" id="ARBA00023163"/>
    </source>
</evidence>
<dbReference type="RefSeq" id="WP_146884125.1">
    <property type="nucleotide sequence ID" value="NZ_BJXB01000007.1"/>
</dbReference>
<dbReference type="Proteomes" id="UP000321306">
    <property type="component" value="Unassembled WGS sequence"/>
</dbReference>
<dbReference type="Gene3D" id="3.40.50.2300">
    <property type="match status" value="2"/>
</dbReference>
<accession>A0A511N1G4</accession>
<dbReference type="PANTHER" id="PTHR30146">
    <property type="entry name" value="LACI-RELATED TRANSCRIPTIONAL REPRESSOR"/>
    <property type="match status" value="1"/>
</dbReference>
<reference evidence="5 6" key="1">
    <citation type="submission" date="2019-07" db="EMBL/GenBank/DDBJ databases">
        <title>Whole genome shotgun sequence of Deinococcus cellulosilyticus NBRC 106333.</title>
        <authorList>
            <person name="Hosoyama A."/>
            <person name="Uohara A."/>
            <person name="Ohji S."/>
            <person name="Ichikawa N."/>
        </authorList>
    </citation>
    <scope>NUCLEOTIDE SEQUENCE [LARGE SCALE GENOMIC DNA]</scope>
    <source>
        <strain evidence="5 6">NBRC 106333</strain>
    </source>
</reference>
<dbReference type="SUPFAM" id="SSF47413">
    <property type="entry name" value="lambda repressor-like DNA-binding domains"/>
    <property type="match status" value="1"/>
</dbReference>
<keyword evidence="6" id="KW-1185">Reference proteome</keyword>
<dbReference type="Pfam" id="PF00356">
    <property type="entry name" value="LacI"/>
    <property type="match status" value="1"/>
</dbReference>
<name>A0A511N1G4_DEIC1</name>
<dbReference type="SMART" id="SM00354">
    <property type="entry name" value="HTH_LACI"/>
    <property type="match status" value="1"/>
</dbReference>
<dbReference type="InterPro" id="IPR028082">
    <property type="entry name" value="Peripla_BP_I"/>
</dbReference>
<dbReference type="Pfam" id="PF13377">
    <property type="entry name" value="Peripla_BP_3"/>
    <property type="match status" value="1"/>
</dbReference>
<gene>
    <name evidence="5" type="ORF">DC3_19430</name>
</gene>
<dbReference type="InterPro" id="IPR010982">
    <property type="entry name" value="Lambda_DNA-bd_dom_sf"/>
</dbReference>